<name>S0FB38_9BACT</name>
<gene>
    <name evidence="3" type="ORF">BACCOPRO_02834</name>
</gene>
<protein>
    <recommendedName>
        <fullName evidence="2">DUF3108 domain-containing protein</fullName>
    </recommendedName>
</protein>
<dbReference type="STRING" id="547042.BACCOPRO_02834"/>
<dbReference type="Proteomes" id="UP000014073">
    <property type="component" value="Unassembled WGS sequence"/>
</dbReference>
<accession>S0FB38</accession>
<feature type="chain" id="PRO_5004486478" description="DUF3108 domain-containing protein" evidence="1">
    <location>
        <begin position="21"/>
        <end position="235"/>
    </location>
</feature>
<dbReference type="PROSITE" id="PS51257">
    <property type="entry name" value="PROKAR_LIPOPROTEIN"/>
    <property type="match status" value="1"/>
</dbReference>
<dbReference type="InterPro" id="IPR049279">
    <property type="entry name" value="DUF3108-like"/>
</dbReference>
<evidence type="ECO:0000256" key="1">
    <source>
        <dbReference type="SAM" id="SignalP"/>
    </source>
</evidence>
<reference evidence="3 4" key="1">
    <citation type="submission" date="2008-12" db="EMBL/GenBank/DDBJ databases">
        <authorList>
            <person name="Fulton L."/>
            <person name="Clifton S."/>
            <person name="Fulton B."/>
            <person name="Xu J."/>
            <person name="Minx P."/>
            <person name="Pepin K.H."/>
            <person name="Johnson M."/>
            <person name="Bhonagiri V."/>
            <person name="Nash W.E."/>
            <person name="Mardis E.R."/>
            <person name="Wilson R.K."/>
        </authorList>
    </citation>
    <scope>NUCLEOTIDE SEQUENCE [LARGE SCALE GENOMIC DNA]</scope>
    <source>
        <strain evidence="3 4">DSM 18228</strain>
    </source>
</reference>
<dbReference type="EMBL" id="ACBW01000181">
    <property type="protein sequence ID" value="EEF77315.1"/>
    <property type="molecule type" value="Genomic_DNA"/>
</dbReference>
<organism evidence="3 4">
    <name type="scientific">Phocaeicola coprophilus DSM 18228 = JCM 13818</name>
    <dbReference type="NCBI Taxonomy" id="547042"/>
    <lineage>
        <taxon>Bacteria</taxon>
        <taxon>Pseudomonadati</taxon>
        <taxon>Bacteroidota</taxon>
        <taxon>Bacteroidia</taxon>
        <taxon>Bacteroidales</taxon>
        <taxon>Bacteroidaceae</taxon>
        <taxon>Phocaeicola</taxon>
    </lineage>
</organism>
<feature type="signal peptide" evidence="1">
    <location>
        <begin position="1"/>
        <end position="20"/>
    </location>
</feature>
<evidence type="ECO:0000313" key="4">
    <source>
        <dbReference type="Proteomes" id="UP000014073"/>
    </source>
</evidence>
<comment type="caution">
    <text evidence="3">The sequence shown here is derived from an EMBL/GenBank/DDBJ whole genome shotgun (WGS) entry which is preliminary data.</text>
</comment>
<keyword evidence="4" id="KW-1185">Reference proteome</keyword>
<evidence type="ECO:0000259" key="2">
    <source>
        <dbReference type="Pfam" id="PF21347"/>
    </source>
</evidence>
<proteinExistence type="predicted"/>
<evidence type="ECO:0000313" key="3">
    <source>
        <dbReference type="EMBL" id="EEF77315.1"/>
    </source>
</evidence>
<feature type="domain" description="DUF3108" evidence="2">
    <location>
        <begin position="26"/>
        <end position="230"/>
    </location>
</feature>
<keyword evidence="1" id="KW-0732">Signal</keyword>
<dbReference type="HOGENOM" id="CLU_1259360_0_0_10"/>
<sequence>MMKKAMLFVAALLACHVANAQYFCTTEGTELHYVNYDEVGQSVSDETMTVKNILQEGNTVKASYYAKIVTTKAKNNTSYTLFNWSYDGKNTVCTEDLMYGPYIASDSDPDKYDEVARMKMLDDRKFKGDNSFTIKDSAQGGETIPDRSYQLILNMLKNEVNISGAAYMGEEQVHTRAGKFDCIKISYLMRTKIVLKSKTLRVTEWYAKGVGLVKSEAYDTKGKLDCKTLLVKIDK</sequence>
<dbReference type="Pfam" id="PF21347">
    <property type="entry name" value="DUF3108_like"/>
    <property type="match status" value="1"/>
</dbReference>
<dbReference type="GeneID" id="78403843"/>
<dbReference type="Gene3D" id="2.40.360.20">
    <property type="match status" value="1"/>
</dbReference>
<dbReference type="RefSeq" id="WP_008144177.1">
    <property type="nucleotide sequence ID" value="NZ_EQ973646.1"/>
</dbReference>
<dbReference type="AlphaFoldDB" id="S0FB38"/>
<dbReference type="eggNOG" id="ENOG5030HG0">
    <property type="taxonomic scope" value="Bacteria"/>
</dbReference>